<dbReference type="Pfam" id="PF00990">
    <property type="entry name" value="GGDEF"/>
    <property type="match status" value="1"/>
</dbReference>
<dbReference type="GO" id="GO:0003677">
    <property type="term" value="F:DNA binding"/>
    <property type="evidence" value="ECO:0007669"/>
    <property type="project" value="UniProtKB-KW"/>
</dbReference>
<accession>A0A1H7QCC9</accession>
<dbReference type="PANTHER" id="PTHR43214:SF41">
    <property type="entry name" value="NITRATE_NITRITE RESPONSE REGULATOR PROTEIN NARP"/>
    <property type="match status" value="1"/>
</dbReference>
<dbReference type="Proteomes" id="UP000185766">
    <property type="component" value="Unassembled WGS sequence"/>
</dbReference>
<keyword evidence="2" id="KW-0238">DNA-binding</keyword>
<dbReference type="SMART" id="SM00448">
    <property type="entry name" value="REC"/>
    <property type="match status" value="1"/>
</dbReference>
<evidence type="ECO:0000256" key="1">
    <source>
        <dbReference type="ARBA" id="ARBA00023015"/>
    </source>
</evidence>
<proteinExistence type="predicted"/>
<dbReference type="Pfam" id="PF00072">
    <property type="entry name" value="Response_reg"/>
    <property type="match status" value="1"/>
</dbReference>
<dbReference type="InterPro" id="IPR043128">
    <property type="entry name" value="Rev_trsase/Diguanyl_cyclase"/>
</dbReference>
<dbReference type="GO" id="GO:0000160">
    <property type="term" value="P:phosphorelay signal transduction system"/>
    <property type="evidence" value="ECO:0007669"/>
    <property type="project" value="InterPro"/>
</dbReference>
<reference evidence="6 7" key="1">
    <citation type="submission" date="2016-10" db="EMBL/GenBank/DDBJ databases">
        <authorList>
            <person name="de Groot N.N."/>
        </authorList>
    </citation>
    <scope>NUCLEOTIDE SEQUENCE [LARGE SCALE GENOMIC DNA]</scope>
    <source>
        <strain evidence="6 7">JCM 19513</strain>
    </source>
</reference>
<dbReference type="InterPro" id="IPR011006">
    <property type="entry name" value="CheY-like_superfamily"/>
</dbReference>
<organism evidence="6 7">
    <name type="scientific">Atopomonas hussainii</name>
    <dbReference type="NCBI Taxonomy" id="1429083"/>
    <lineage>
        <taxon>Bacteria</taxon>
        <taxon>Pseudomonadati</taxon>
        <taxon>Pseudomonadota</taxon>
        <taxon>Gammaproteobacteria</taxon>
        <taxon>Pseudomonadales</taxon>
        <taxon>Pseudomonadaceae</taxon>
        <taxon>Atopomonas</taxon>
    </lineage>
</organism>
<keyword evidence="3" id="KW-0804">Transcription</keyword>
<dbReference type="RefSeq" id="WP_074869172.1">
    <property type="nucleotide sequence ID" value="NZ_FOAS01000012.1"/>
</dbReference>
<evidence type="ECO:0000256" key="2">
    <source>
        <dbReference type="ARBA" id="ARBA00023125"/>
    </source>
</evidence>
<dbReference type="Gene3D" id="3.30.70.270">
    <property type="match status" value="1"/>
</dbReference>
<dbReference type="InterPro" id="IPR029787">
    <property type="entry name" value="Nucleotide_cyclase"/>
</dbReference>
<dbReference type="STRING" id="1429083.GCA_001885685_00327"/>
<dbReference type="InterPro" id="IPR001789">
    <property type="entry name" value="Sig_transdc_resp-reg_receiver"/>
</dbReference>
<dbReference type="InterPro" id="IPR039420">
    <property type="entry name" value="WalR-like"/>
</dbReference>
<name>A0A1H7QCC9_9GAMM</name>
<dbReference type="SUPFAM" id="SSF55073">
    <property type="entry name" value="Nucleotide cyclase"/>
    <property type="match status" value="1"/>
</dbReference>
<evidence type="ECO:0000313" key="6">
    <source>
        <dbReference type="EMBL" id="SEL45314.1"/>
    </source>
</evidence>
<sequence length="320" mass="35318">MPNPQLSIMVVDDAKFSSAVIGRALSQAGYQDIRFASSAGEALQQLEKRPVSVLLADWLMPEMDGLELTARVRQHDEATNHYTYIVLLTGKDGDKVQGEAFDRGVDDFISKTSMSDQLLPRIYAADRVSNTINRLLGETRMLTKNLASLESRNLVDATTALGNARFARQKLGDTLRQVESRGGACCCLLIGIEEASKHKRTLGEKAYSELLAGMARRLQHLVRPLDILARLDDECFALITLQEDLQQCVPSSFRRLHEGLNLKAFKTSEGFVSVKAGIGMAACDNRLGLPAEDTLMSLAHQQLELAYQNGLVNAARWQPE</sequence>
<evidence type="ECO:0000256" key="3">
    <source>
        <dbReference type="ARBA" id="ARBA00023163"/>
    </source>
</evidence>
<keyword evidence="4" id="KW-0597">Phosphoprotein</keyword>
<evidence type="ECO:0000313" key="7">
    <source>
        <dbReference type="Proteomes" id="UP000185766"/>
    </source>
</evidence>
<evidence type="ECO:0000259" key="5">
    <source>
        <dbReference type="PROSITE" id="PS50110"/>
    </source>
</evidence>
<dbReference type="CDD" id="cd17574">
    <property type="entry name" value="REC_OmpR"/>
    <property type="match status" value="1"/>
</dbReference>
<evidence type="ECO:0000256" key="4">
    <source>
        <dbReference type="PROSITE-ProRule" id="PRU00169"/>
    </source>
</evidence>
<dbReference type="InterPro" id="IPR000160">
    <property type="entry name" value="GGDEF_dom"/>
</dbReference>
<dbReference type="EMBL" id="FOAS01000012">
    <property type="protein sequence ID" value="SEL45314.1"/>
    <property type="molecule type" value="Genomic_DNA"/>
</dbReference>
<feature type="domain" description="Response regulatory" evidence="5">
    <location>
        <begin position="7"/>
        <end position="126"/>
    </location>
</feature>
<keyword evidence="7" id="KW-1185">Reference proteome</keyword>
<feature type="modified residue" description="4-aspartylphosphate" evidence="4">
    <location>
        <position position="57"/>
    </location>
</feature>
<dbReference type="PANTHER" id="PTHR43214">
    <property type="entry name" value="TWO-COMPONENT RESPONSE REGULATOR"/>
    <property type="match status" value="1"/>
</dbReference>
<dbReference type="SMART" id="SM00267">
    <property type="entry name" value="GGDEF"/>
    <property type="match status" value="1"/>
</dbReference>
<gene>
    <name evidence="6" type="ORF">SAMN05216214_11297</name>
</gene>
<protein>
    <submittedName>
        <fullName evidence="6">Diguanylate cyclase (GGDEF) domain-containing protein</fullName>
    </submittedName>
</protein>
<dbReference type="SUPFAM" id="SSF52172">
    <property type="entry name" value="CheY-like"/>
    <property type="match status" value="1"/>
</dbReference>
<dbReference type="PROSITE" id="PS50110">
    <property type="entry name" value="RESPONSE_REGULATORY"/>
    <property type="match status" value="1"/>
</dbReference>
<dbReference type="AlphaFoldDB" id="A0A1H7QCC9"/>
<dbReference type="NCBIfam" id="TIGR00254">
    <property type="entry name" value="GGDEF"/>
    <property type="match status" value="1"/>
</dbReference>
<keyword evidence="1" id="KW-0805">Transcription regulation</keyword>
<dbReference type="Gene3D" id="3.40.50.2300">
    <property type="match status" value="1"/>
</dbReference>